<dbReference type="SUPFAM" id="SSF56219">
    <property type="entry name" value="DNase I-like"/>
    <property type="match status" value="1"/>
</dbReference>
<keyword evidence="2" id="KW-0540">Nuclease</keyword>
<reference evidence="2 4" key="1">
    <citation type="journal article" date="2011" name="Nature">
        <title>The Medicago genome provides insight into the evolution of rhizobial symbioses.</title>
        <authorList>
            <person name="Young N.D."/>
            <person name="Debelle F."/>
            <person name="Oldroyd G.E."/>
            <person name="Geurts R."/>
            <person name="Cannon S.B."/>
            <person name="Udvardi M.K."/>
            <person name="Benedito V.A."/>
            <person name="Mayer K.F."/>
            <person name="Gouzy J."/>
            <person name="Schoof H."/>
            <person name="Van de Peer Y."/>
            <person name="Proost S."/>
            <person name="Cook D.R."/>
            <person name="Meyers B.C."/>
            <person name="Spannagl M."/>
            <person name="Cheung F."/>
            <person name="De Mita S."/>
            <person name="Krishnakumar V."/>
            <person name="Gundlach H."/>
            <person name="Zhou S."/>
            <person name="Mudge J."/>
            <person name="Bharti A.K."/>
            <person name="Murray J.D."/>
            <person name="Naoumkina M.A."/>
            <person name="Rosen B."/>
            <person name="Silverstein K.A."/>
            <person name="Tang H."/>
            <person name="Rombauts S."/>
            <person name="Zhao P.X."/>
            <person name="Zhou P."/>
            <person name="Barbe V."/>
            <person name="Bardou P."/>
            <person name="Bechner M."/>
            <person name="Bellec A."/>
            <person name="Berger A."/>
            <person name="Berges H."/>
            <person name="Bidwell S."/>
            <person name="Bisseling T."/>
            <person name="Choisne N."/>
            <person name="Couloux A."/>
            <person name="Denny R."/>
            <person name="Deshpande S."/>
            <person name="Dai X."/>
            <person name="Doyle J.J."/>
            <person name="Dudez A.M."/>
            <person name="Farmer A.D."/>
            <person name="Fouteau S."/>
            <person name="Franken C."/>
            <person name="Gibelin C."/>
            <person name="Gish J."/>
            <person name="Goldstein S."/>
            <person name="Gonzalez A.J."/>
            <person name="Green P.J."/>
            <person name="Hallab A."/>
            <person name="Hartog M."/>
            <person name="Hua A."/>
            <person name="Humphray S.J."/>
            <person name="Jeong D.H."/>
            <person name="Jing Y."/>
            <person name="Jocker A."/>
            <person name="Kenton S.M."/>
            <person name="Kim D.J."/>
            <person name="Klee K."/>
            <person name="Lai H."/>
            <person name="Lang C."/>
            <person name="Lin S."/>
            <person name="Macmil S.L."/>
            <person name="Magdelenat G."/>
            <person name="Matthews L."/>
            <person name="McCorrison J."/>
            <person name="Monaghan E.L."/>
            <person name="Mun J.H."/>
            <person name="Najar F.Z."/>
            <person name="Nicholson C."/>
            <person name="Noirot C."/>
            <person name="O'Bleness M."/>
            <person name="Paule C.R."/>
            <person name="Poulain J."/>
            <person name="Prion F."/>
            <person name="Qin B."/>
            <person name="Qu C."/>
            <person name="Retzel E.F."/>
            <person name="Riddle C."/>
            <person name="Sallet E."/>
            <person name="Samain S."/>
            <person name="Samson N."/>
            <person name="Sanders I."/>
            <person name="Saurat O."/>
            <person name="Scarpelli C."/>
            <person name="Schiex T."/>
            <person name="Segurens B."/>
            <person name="Severin A.J."/>
            <person name="Sherrier D.J."/>
            <person name="Shi R."/>
            <person name="Sims S."/>
            <person name="Singer S.R."/>
            <person name="Sinharoy S."/>
            <person name="Sterck L."/>
            <person name="Viollet A."/>
            <person name="Wang B.B."/>
            <person name="Wang K."/>
            <person name="Wang M."/>
            <person name="Wang X."/>
            <person name="Warfsmann J."/>
            <person name="Weissenbach J."/>
            <person name="White D.D."/>
            <person name="White J.D."/>
            <person name="Wiley G.B."/>
            <person name="Wincker P."/>
            <person name="Xing Y."/>
            <person name="Yang L."/>
            <person name="Yao Z."/>
            <person name="Ying F."/>
            <person name="Zhai J."/>
            <person name="Zhou L."/>
            <person name="Zuber A."/>
            <person name="Denarie J."/>
            <person name="Dixon R.A."/>
            <person name="May G.D."/>
            <person name="Schwartz D.C."/>
            <person name="Rogers J."/>
            <person name="Quetier F."/>
            <person name="Town C.D."/>
            <person name="Roe B.A."/>
        </authorList>
    </citation>
    <scope>NUCLEOTIDE SEQUENCE [LARGE SCALE GENOMIC DNA]</scope>
    <source>
        <strain evidence="2">A17</strain>
        <strain evidence="3 4">cv. Jemalong A17</strain>
    </source>
</reference>
<dbReference type="EMBL" id="CM001218">
    <property type="protein sequence ID" value="KEH37812.1"/>
    <property type="molecule type" value="Genomic_DNA"/>
</dbReference>
<gene>
    <name evidence="2" type="ordered locus">MTR_2g048175</name>
</gene>
<evidence type="ECO:0000313" key="4">
    <source>
        <dbReference type="Proteomes" id="UP000002051"/>
    </source>
</evidence>
<proteinExistence type="predicted"/>
<evidence type="ECO:0000313" key="2">
    <source>
        <dbReference type="EMBL" id="KEH37812.1"/>
    </source>
</evidence>
<dbReference type="InterPro" id="IPR036691">
    <property type="entry name" value="Endo/exonu/phosph_ase_sf"/>
</dbReference>
<dbReference type="EnsemblPlants" id="KEH37812">
    <property type="protein sequence ID" value="KEH37812"/>
    <property type="gene ID" value="MTR_2g048175"/>
</dbReference>
<evidence type="ECO:0000256" key="1">
    <source>
        <dbReference type="SAM" id="MobiDB-lite"/>
    </source>
</evidence>
<keyword evidence="2" id="KW-0255">Endonuclease</keyword>
<dbReference type="Gene3D" id="3.60.10.10">
    <property type="entry name" value="Endonuclease/exonuclease/phosphatase"/>
    <property type="match status" value="1"/>
</dbReference>
<sequence length="143" mass="16320">MGKKRESIKVNDKKGVGDGSGQTSTGLILGWSKNHFTKLHEEIDNRWIYVEGGVQYPQPVKVSIMLVYLPRGLKARKAVYDAIEDKLRSRRAAYPFMVMGDFNEILQVGERKGRQESGRGMTAFRDWLEQPHSHHLTIAMISF</sequence>
<organism evidence="2 4">
    <name type="scientific">Medicago truncatula</name>
    <name type="common">Barrel medic</name>
    <name type="synonym">Medicago tribuloides</name>
    <dbReference type="NCBI Taxonomy" id="3880"/>
    <lineage>
        <taxon>Eukaryota</taxon>
        <taxon>Viridiplantae</taxon>
        <taxon>Streptophyta</taxon>
        <taxon>Embryophyta</taxon>
        <taxon>Tracheophyta</taxon>
        <taxon>Spermatophyta</taxon>
        <taxon>Magnoliopsida</taxon>
        <taxon>eudicotyledons</taxon>
        <taxon>Gunneridae</taxon>
        <taxon>Pentapetalae</taxon>
        <taxon>rosids</taxon>
        <taxon>fabids</taxon>
        <taxon>Fabales</taxon>
        <taxon>Fabaceae</taxon>
        <taxon>Papilionoideae</taxon>
        <taxon>50 kb inversion clade</taxon>
        <taxon>NPAAA clade</taxon>
        <taxon>Hologalegina</taxon>
        <taxon>IRL clade</taxon>
        <taxon>Trifolieae</taxon>
        <taxon>Medicago</taxon>
    </lineage>
</organism>
<dbReference type="AlphaFoldDB" id="A0A072V7M7"/>
<feature type="compositionally biased region" description="Basic and acidic residues" evidence="1">
    <location>
        <begin position="1"/>
        <end position="16"/>
    </location>
</feature>
<keyword evidence="2" id="KW-0378">Hydrolase</keyword>
<evidence type="ECO:0000313" key="3">
    <source>
        <dbReference type="EnsemblPlants" id="KEH37812"/>
    </source>
</evidence>
<dbReference type="GO" id="GO:0004519">
    <property type="term" value="F:endonuclease activity"/>
    <property type="evidence" value="ECO:0007669"/>
    <property type="project" value="UniProtKB-KW"/>
</dbReference>
<dbReference type="Proteomes" id="UP000002051">
    <property type="component" value="Chromosome 2"/>
</dbReference>
<reference evidence="3" key="3">
    <citation type="submission" date="2015-04" db="UniProtKB">
        <authorList>
            <consortium name="EnsemblPlants"/>
        </authorList>
    </citation>
    <scope>IDENTIFICATION</scope>
    <source>
        <strain evidence="3">cv. Jemalong A17</strain>
    </source>
</reference>
<dbReference type="HOGENOM" id="CLU_1809059_0_0_1"/>
<feature type="region of interest" description="Disordered" evidence="1">
    <location>
        <begin position="1"/>
        <end position="22"/>
    </location>
</feature>
<protein>
    <submittedName>
        <fullName evidence="2">Endonuclease/exonuclease/phosphatase family protein</fullName>
    </submittedName>
</protein>
<reference evidence="2 4" key="2">
    <citation type="journal article" date="2014" name="BMC Genomics">
        <title>An improved genome release (version Mt4.0) for the model legume Medicago truncatula.</title>
        <authorList>
            <person name="Tang H."/>
            <person name="Krishnakumar V."/>
            <person name="Bidwell S."/>
            <person name="Rosen B."/>
            <person name="Chan A."/>
            <person name="Zhou S."/>
            <person name="Gentzbittel L."/>
            <person name="Childs K.L."/>
            <person name="Yandell M."/>
            <person name="Gundlach H."/>
            <person name="Mayer K.F."/>
            <person name="Schwartz D.C."/>
            <person name="Town C.D."/>
        </authorList>
    </citation>
    <scope>GENOME REANNOTATION</scope>
    <source>
        <strain evidence="2">A17</strain>
        <strain evidence="3 4">cv. Jemalong A17</strain>
    </source>
</reference>
<accession>A0A072V7M7</accession>
<name>A0A072V7M7_MEDTR</name>
<keyword evidence="4" id="KW-1185">Reference proteome</keyword>